<dbReference type="EMBL" id="CAADFQ010000006">
    <property type="protein sequence ID" value="VFK28443.1"/>
    <property type="molecule type" value="Genomic_DNA"/>
</dbReference>
<sequence>MIQRVALRFEAVLNHLDDLFYEASSTVSSAHKNILLSYVVIKLHDQWNFRSRQIIRLSYGNSLSQMMSLLRRSWSKQKEMESSWEPAWHIPSNAIRAGRLLNIPNLSKIKDALGAVTYINDIRWTRNAIVHNMPASFRKYRAMSLDKYFIRDIAPSQLPLEINPKSGNTIYQDWCDELRSALRNVW</sequence>
<name>A0A451B7I9_9GAMM</name>
<evidence type="ECO:0000313" key="1">
    <source>
        <dbReference type="EMBL" id="VFK23317.1"/>
    </source>
</evidence>
<reference evidence="3" key="1">
    <citation type="submission" date="2019-02" db="EMBL/GenBank/DDBJ databases">
        <authorList>
            <person name="Gruber-Vodicka R. H."/>
            <person name="Seah K. B. B."/>
        </authorList>
    </citation>
    <scope>NUCLEOTIDE SEQUENCE</scope>
    <source>
        <strain evidence="1">BECK_BZ197</strain>
        <strain evidence="3">BECK_BZ198</strain>
        <strain evidence="2">BECK_BZ199</strain>
    </source>
</reference>
<dbReference type="EMBL" id="CAADFO010000004">
    <property type="protein sequence ID" value="VFK23317.1"/>
    <property type="molecule type" value="Genomic_DNA"/>
</dbReference>
<dbReference type="AlphaFoldDB" id="A0A451B7I9"/>
<organism evidence="3">
    <name type="scientific">Candidatus Kentrum sp. MB</name>
    <dbReference type="NCBI Taxonomy" id="2138164"/>
    <lineage>
        <taxon>Bacteria</taxon>
        <taxon>Pseudomonadati</taxon>
        <taxon>Pseudomonadota</taxon>
        <taxon>Gammaproteobacteria</taxon>
        <taxon>Candidatus Kentrum</taxon>
    </lineage>
</organism>
<evidence type="ECO:0008006" key="4">
    <source>
        <dbReference type="Google" id="ProtNLM"/>
    </source>
</evidence>
<proteinExistence type="predicted"/>
<evidence type="ECO:0000313" key="2">
    <source>
        <dbReference type="EMBL" id="VFK28443.1"/>
    </source>
</evidence>
<protein>
    <recommendedName>
        <fullName evidence="4">RiboL-PSP-HEPN domain-containing protein</fullName>
    </recommendedName>
</protein>
<dbReference type="EMBL" id="CAADGH010000002">
    <property type="protein sequence ID" value="VFK74255.1"/>
    <property type="molecule type" value="Genomic_DNA"/>
</dbReference>
<gene>
    <name evidence="1" type="ORF">BECKMB1821G_GA0114241_100460</name>
    <name evidence="3" type="ORF">BECKMB1821H_GA0114242_100276</name>
    <name evidence="2" type="ORF">BECKMB1821I_GA0114274_100658</name>
</gene>
<accession>A0A451B7I9</accession>
<evidence type="ECO:0000313" key="3">
    <source>
        <dbReference type="EMBL" id="VFK74255.1"/>
    </source>
</evidence>